<evidence type="ECO:0000313" key="1">
    <source>
        <dbReference type="EMBL" id="WGL17757.1"/>
    </source>
</evidence>
<accession>A0ABY8NGM5</accession>
<organism evidence="1 2">
    <name type="scientific">Microbulbifer bruguierae</name>
    <dbReference type="NCBI Taxonomy" id="3029061"/>
    <lineage>
        <taxon>Bacteria</taxon>
        <taxon>Pseudomonadati</taxon>
        <taxon>Pseudomonadota</taxon>
        <taxon>Gammaproteobacteria</taxon>
        <taxon>Cellvibrionales</taxon>
        <taxon>Microbulbiferaceae</taxon>
        <taxon>Microbulbifer</taxon>
    </lineage>
</organism>
<dbReference type="EMBL" id="CP118605">
    <property type="protein sequence ID" value="WGL17757.1"/>
    <property type="molecule type" value="Genomic_DNA"/>
</dbReference>
<keyword evidence="2" id="KW-1185">Reference proteome</keyword>
<sequence length="174" mass="19154">MNTLSAIIWPENFLPGTTDNFVSNEVIVAGLSVADVWPYLNTATAWPTYYSNSSDIEFDDGAGPELRDGLRFRFKTFGFPVESSVVEHVPPVAGEAARVAWHGWAEGDETTRLDVHHAWLLEDLPGNRVRILTQESQIGAPAREMAATRPNPMLNGHQEWLDGLVAAARSRAAI</sequence>
<dbReference type="Proteomes" id="UP001236500">
    <property type="component" value="Chromosome"/>
</dbReference>
<name>A0ABY8NGM5_9GAMM</name>
<gene>
    <name evidence="1" type="ORF">PVT68_05545</name>
</gene>
<dbReference type="RefSeq" id="WP_280321661.1">
    <property type="nucleotide sequence ID" value="NZ_CP118605.1"/>
</dbReference>
<reference evidence="1 2" key="1">
    <citation type="submission" date="2023-02" db="EMBL/GenBank/DDBJ databases">
        <title>Description and genomic characterization of Microbulbifer bruguierae sp. nov., isolated from the sediment of mangrove plant Bruguiera sexangula.</title>
        <authorList>
            <person name="Long M."/>
        </authorList>
    </citation>
    <scope>NUCLEOTIDE SEQUENCE [LARGE SCALE GENOMIC DNA]</scope>
    <source>
        <strain evidence="1 2">H12</strain>
    </source>
</reference>
<dbReference type="Gene3D" id="3.30.530.20">
    <property type="match status" value="1"/>
</dbReference>
<evidence type="ECO:0000313" key="2">
    <source>
        <dbReference type="Proteomes" id="UP001236500"/>
    </source>
</evidence>
<proteinExistence type="predicted"/>
<dbReference type="InterPro" id="IPR023393">
    <property type="entry name" value="START-like_dom_sf"/>
</dbReference>
<protein>
    <submittedName>
        <fullName evidence="1">SRPBCC domain-containing protein</fullName>
    </submittedName>
</protein>
<dbReference type="SUPFAM" id="SSF55961">
    <property type="entry name" value="Bet v1-like"/>
    <property type="match status" value="1"/>
</dbReference>